<dbReference type="RefSeq" id="WP_167174317.1">
    <property type="nucleotide sequence ID" value="NZ_BAAAEJ010000003.1"/>
</dbReference>
<evidence type="ECO:0000259" key="1">
    <source>
        <dbReference type="Pfam" id="PF10988"/>
    </source>
</evidence>
<evidence type="ECO:0000313" key="2">
    <source>
        <dbReference type="EMBL" id="GAA0385108.1"/>
    </source>
</evidence>
<protein>
    <recommendedName>
        <fullName evidence="1">Putative auto-transporter adhesin head GIN domain-containing protein</fullName>
    </recommendedName>
</protein>
<comment type="caution">
    <text evidence="2">The sequence shown here is derived from an EMBL/GenBank/DDBJ whole genome shotgun (WGS) entry which is preliminary data.</text>
</comment>
<evidence type="ECO:0000313" key="3">
    <source>
        <dbReference type="Proteomes" id="UP001500791"/>
    </source>
</evidence>
<keyword evidence="3" id="KW-1185">Reference proteome</keyword>
<feature type="domain" description="Putative auto-transporter adhesin head GIN" evidence="1">
    <location>
        <begin position="136"/>
        <end position="238"/>
    </location>
</feature>
<dbReference type="InterPro" id="IPR021255">
    <property type="entry name" value="DUF2807"/>
</dbReference>
<accession>A0ABP3HZ21</accession>
<dbReference type="Proteomes" id="UP001500791">
    <property type="component" value="Unassembled WGS sequence"/>
</dbReference>
<dbReference type="EMBL" id="BAAAEJ010000003">
    <property type="protein sequence ID" value="GAA0385108.1"/>
    <property type="molecule type" value="Genomic_DNA"/>
</dbReference>
<proteinExistence type="predicted"/>
<organism evidence="2 3">
    <name type="scientific">Brevundimonas terrae</name>
    <dbReference type="NCBI Taxonomy" id="363631"/>
    <lineage>
        <taxon>Bacteria</taxon>
        <taxon>Pseudomonadati</taxon>
        <taxon>Pseudomonadota</taxon>
        <taxon>Alphaproteobacteria</taxon>
        <taxon>Caulobacterales</taxon>
        <taxon>Caulobacteraceae</taxon>
        <taxon>Brevundimonas</taxon>
    </lineage>
</organism>
<name>A0ABP3HZ21_9CAUL</name>
<dbReference type="Gene3D" id="2.160.20.120">
    <property type="match status" value="1"/>
</dbReference>
<gene>
    <name evidence="2" type="ORF">GCM10009093_10010</name>
</gene>
<reference evidence="3" key="1">
    <citation type="journal article" date="2019" name="Int. J. Syst. Evol. Microbiol.">
        <title>The Global Catalogue of Microorganisms (GCM) 10K type strain sequencing project: providing services to taxonomists for standard genome sequencing and annotation.</title>
        <authorList>
            <consortium name="The Broad Institute Genomics Platform"/>
            <consortium name="The Broad Institute Genome Sequencing Center for Infectious Disease"/>
            <person name="Wu L."/>
            <person name="Ma J."/>
        </authorList>
    </citation>
    <scope>NUCLEOTIDE SEQUENCE [LARGE SCALE GENOMIC DNA]</scope>
    <source>
        <strain evidence="3">JCM 13476</strain>
    </source>
</reference>
<dbReference type="Pfam" id="PF10988">
    <property type="entry name" value="DUF2807"/>
    <property type="match status" value="1"/>
</dbReference>
<sequence>MIRNLLIISGAGLVLAIVGIGGAFAVGGADLTRHSWSWVVSEKDDNFRFERAGPQQPDIQRTIAWTGSESLAIDMPVTVVYDAASSETGIFVSGPKDYVDAVKLDGNRLTLDDSDLPSRGYIQWTGAGVSGSSERDRLTVRIKGGAVKSFTLSGQTDLEVNGYNQPSLDLTLVGNADAEFKGTTQSLKIDASGYNSVKLDELLTRDATIRVSGDASVRTSADGKVEIDGSGDTRVRLTRQPGELRQNLSGEAEVVTN</sequence>